<proteinExistence type="predicted"/>
<feature type="compositionally biased region" description="Low complexity" evidence="1">
    <location>
        <begin position="711"/>
        <end position="729"/>
    </location>
</feature>
<dbReference type="Pfam" id="PF14309">
    <property type="entry name" value="DUF4378"/>
    <property type="match status" value="1"/>
</dbReference>
<feature type="domain" description="DUF4378" evidence="2">
    <location>
        <begin position="792"/>
        <end position="943"/>
    </location>
</feature>
<accession>A0AAV8TI69</accession>
<feature type="compositionally biased region" description="Polar residues" evidence="1">
    <location>
        <begin position="403"/>
        <end position="412"/>
    </location>
</feature>
<evidence type="ECO:0008006" key="6">
    <source>
        <dbReference type="Google" id="ProtNLM"/>
    </source>
</evidence>
<sequence length="951" mass="104485">MGFEKEGSKNGGGYVGGFFQLFDWTAKSRKKLFSSKSDFPEHTKQGKRSDGNFPRTRIKLMNEDETGAGSSIIGSSDYSCASSVTDDDGYGARAPGLVARLMGLDSLPTSNSSEPNSTPFFDTQSLQDASNCRKHFYYYHDHQVAYSGNLLNRDGPPRNFAEPKPQKVLSRPIEKFQTEMLPPKSAKSIPITHHKLLSPIKSPGFIPSKTAAHIMEAAAKIIESGPQTTSKAKMPVIGTSSVPLRVRDMKDKLEVAQKVTQFGSSSVTMKVRDPKEKTETSQRASRLTEPSRKPVESNAAKYLKGQSMIKSWNGAIETSSKAVSGTEEGSSGQKAKGKSISLAIQAKVNVQRREGLASGSSQALVGQKEQNEVPSSQPFKSQPNLQKSFHKKNSAHSSAGALRQNNQKQNCLTDKDKLSSKASVPSLQSRKVVPGNPSSVRHKISVKTVGPKIGSRKLGIEVTDSESRVSSSNTMNVPRKRRSIDGNMHRDKTQAVENMFDNDRRAVEPNAVTDKHLGWAEEGKRKGMDVVSFTFTAPLTRCISDSGPAGHVVQKNTSSCTDNRGKRLLLDAGSMKLPSAGYNVIGGDALSALLEQKLRELTKSVESSCTSVQVGSVSSSALSFQDLSSTLSIDNRASINHNRDQIYSDIEKSDISYDSDLLSTNSTAPRYKHLFQGVDNVESFSHKSSESRNLLDRRGPSPISVLEPSFSNESCSSLDSMDSSSTEVSGNKQCSSIHAQQINGLSSSKNFHYVDADMELSDSASSTCTGALVRKNAHKTAATDLARSPNWEIEYIKKILLNLDFVFQNFVLSLAPEMVNPRMFDQLEDCKNGFQIFCSDDKLERKLLFDCVSECLDLKCRPCVGGGHRIWAKGEIMVRRKDRLAEEVFKEITEWRRMGDCMVDELVDKDMSSHYGRWLDFQVDECALAAEVEGQIFNSLINEVVADVLRF</sequence>
<gene>
    <name evidence="4" type="ORF">K2173_022512</name>
</gene>
<feature type="compositionally biased region" description="Basic and acidic residues" evidence="1">
    <location>
        <begin position="270"/>
        <end position="280"/>
    </location>
</feature>
<evidence type="ECO:0000256" key="1">
    <source>
        <dbReference type="SAM" id="MobiDB-lite"/>
    </source>
</evidence>
<name>A0AAV8TI69_9ROSI</name>
<comment type="caution">
    <text evidence="4">The sequence shown here is derived from an EMBL/GenBank/DDBJ whole genome shotgun (WGS) entry which is preliminary data.</text>
</comment>
<feature type="region of interest" description="Disordered" evidence="1">
    <location>
        <begin position="710"/>
        <end position="732"/>
    </location>
</feature>
<evidence type="ECO:0000259" key="2">
    <source>
        <dbReference type="Pfam" id="PF14309"/>
    </source>
</evidence>
<evidence type="ECO:0000259" key="3">
    <source>
        <dbReference type="Pfam" id="PF14383"/>
    </source>
</evidence>
<dbReference type="Proteomes" id="UP001159364">
    <property type="component" value="Linkage Group LG05"/>
</dbReference>
<reference evidence="4 5" key="1">
    <citation type="submission" date="2021-09" db="EMBL/GenBank/DDBJ databases">
        <title>Genomic insights and catalytic innovation underlie evolution of tropane alkaloids biosynthesis.</title>
        <authorList>
            <person name="Wang Y.-J."/>
            <person name="Tian T."/>
            <person name="Huang J.-P."/>
            <person name="Huang S.-X."/>
        </authorList>
    </citation>
    <scope>NUCLEOTIDE SEQUENCE [LARGE SCALE GENOMIC DNA]</scope>
    <source>
        <strain evidence="4">KIB-2018</strain>
        <tissue evidence="4">Leaf</tissue>
    </source>
</reference>
<feature type="compositionally biased region" description="Polar residues" evidence="1">
    <location>
        <begin position="420"/>
        <end position="429"/>
    </location>
</feature>
<dbReference type="InterPro" id="IPR025486">
    <property type="entry name" value="DUF4378"/>
</dbReference>
<dbReference type="InterPro" id="IPR032795">
    <property type="entry name" value="DUF3741-assoc"/>
</dbReference>
<dbReference type="PANTHER" id="PTHR21726">
    <property type="entry name" value="PHOSPHATIDYLINOSITOL N-ACETYLGLUCOSAMINYLTRANSFERASE SUBUNIT P DOWN SYNDROME CRITICAL REGION PROTEIN 5 -RELATED"/>
    <property type="match status" value="1"/>
</dbReference>
<feature type="region of interest" description="Disordered" evidence="1">
    <location>
        <begin position="358"/>
        <end position="439"/>
    </location>
</feature>
<dbReference type="AlphaFoldDB" id="A0AAV8TI69"/>
<dbReference type="PANTHER" id="PTHR21726:SF29">
    <property type="entry name" value="EXPRESSED PROTEIN"/>
    <property type="match status" value="1"/>
</dbReference>
<protein>
    <recommendedName>
        <fullName evidence="6">DUF4378 domain-containing protein</fullName>
    </recommendedName>
</protein>
<dbReference type="Pfam" id="PF14383">
    <property type="entry name" value="VARLMGL"/>
    <property type="match status" value="1"/>
</dbReference>
<feature type="region of interest" description="Disordered" evidence="1">
    <location>
        <begin position="35"/>
        <end position="56"/>
    </location>
</feature>
<dbReference type="EMBL" id="JAIWQS010000005">
    <property type="protein sequence ID" value="KAJ8766453.1"/>
    <property type="molecule type" value="Genomic_DNA"/>
</dbReference>
<feature type="region of interest" description="Disordered" evidence="1">
    <location>
        <begin position="462"/>
        <end position="481"/>
    </location>
</feature>
<organism evidence="4 5">
    <name type="scientific">Erythroxylum novogranatense</name>
    <dbReference type="NCBI Taxonomy" id="1862640"/>
    <lineage>
        <taxon>Eukaryota</taxon>
        <taxon>Viridiplantae</taxon>
        <taxon>Streptophyta</taxon>
        <taxon>Embryophyta</taxon>
        <taxon>Tracheophyta</taxon>
        <taxon>Spermatophyta</taxon>
        <taxon>Magnoliopsida</taxon>
        <taxon>eudicotyledons</taxon>
        <taxon>Gunneridae</taxon>
        <taxon>Pentapetalae</taxon>
        <taxon>rosids</taxon>
        <taxon>fabids</taxon>
        <taxon>Malpighiales</taxon>
        <taxon>Erythroxylaceae</taxon>
        <taxon>Erythroxylum</taxon>
    </lineage>
</organism>
<feature type="domain" description="DUF3741" evidence="3">
    <location>
        <begin position="82"/>
        <end position="113"/>
    </location>
</feature>
<evidence type="ECO:0000313" key="5">
    <source>
        <dbReference type="Proteomes" id="UP001159364"/>
    </source>
</evidence>
<feature type="region of interest" description="Disordered" evidence="1">
    <location>
        <begin position="266"/>
        <end position="298"/>
    </location>
</feature>
<feature type="compositionally biased region" description="Polar residues" evidence="1">
    <location>
        <begin position="372"/>
        <end position="387"/>
    </location>
</feature>
<keyword evidence="5" id="KW-1185">Reference proteome</keyword>
<feature type="compositionally biased region" description="Basic and acidic residues" evidence="1">
    <location>
        <begin position="38"/>
        <end position="50"/>
    </location>
</feature>
<evidence type="ECO:0000313" key="4">
    <source>
        <dbReference type="EMBL" id="KAJ8766453.1"/>
    </source>
</evidence>